<keyword evidence="11" id="KW-0496">Mitochondrion</keyword>
<evidence type="ECO:0000313" key="19">
    <source>
        <dbReference type="Proteomes" id="UP000094801"/>
    </source>
</evidence>
<evidence type="ECO:0000256" key="3">
    <source>
        <dbReference type="ARBA" id="ARBA00004614"/>
    </source>
</evidence>
<dbReference type="GO" id="GO:0031966">
    <property type="term" value="C:mitochondrial membrane"/>
    <property type="evidence" value="ECO:0007669"/>
    <property type="project" value="UniProtKB-SubCell"/>
</dbReference>
<dbReference type="GO" id="GO:0000139">
    <property type="term" value="C:Golgi membrane"/>
    <property type="evidence" value="ECO:0007669"/>
    <property type="project" value="UniProtKB-SubCell"/>
</dbReference>
<comment type="similarity">
    <text evidence="4">Belongs to the ATG27 family.</text>
</comment>
<evidence type="ECO:0000256" key="10">
    <source>
        <dbReference type="ARBA" id="ARBA00023034"/>
    </source>
</evidence>
<evidence type="ECO:0000256" key="8">
    <source>
        <dbReference type="ARBA" id="ARBA00022989"/>
    </source>
</evidence>
<keyword evidence="6 15" id="KW-0812">Transmembrane</keyword>
<dbReference type="OrthoDB" id="29460at2759"/>
<evidence type="ECO:0000256" key="14">
    <source>
        <dbReference type="ARBA" id="ARBA00023329"/>
    </source>
</evidence>
<keyword evidence="8 15" id="KW-1133">Transmembrane helix</keyword>
<keyword evidence="19" id="KW-1185">Reference proteome</keyword>
<dbReference type="STRING" id="983967.A0A1E4SWY5"/>
<keyword evidence="9" id="KW-0072">Autophagy</keyword>
<dbReference type="GO" id="GO:0006914">
    <property type="term" value="P:autophagy"/>
    <property type="evidence" value="ECO:0007669"/>
    <property type="project" value="UniProtKB-KW"/>
</dbReference>
<protein>
    <recommendedName>
        <fullName evidence="5">Autophagy-related protein 27</fullName>
    </recommendedName>
</protein>
<organism evidence="18 19">
    <name type="scientific">[Candida] arabinofermentans NRRL YB-2248</name>
    <dbReference type="NCBI Taxonomy" id="983967"/>
    <lineage>
        <taxon>Eukaryota</taxon>
        <taxon>Fungi</taxon>
        <taxon>Dikarya</taxon>
        <taxon>Ascomycota</taxon>
        <taxon>Saccharomycotina</taxon>
        <taxon>Pichiomycetes</taxon>
        <taxon>Pichiales</taxon>
        <taxon>Pichiaceae</taxon>
        <taxon>Ogataea</taxon>
        <taxon>Ogataea/Candida clade</taxon>
    </lineage>
</organism>
<feature type="chain" id="PRO_5009162952" description="Autophagy-related protein 27" evidence="16">
    <location>
        <begin position="20"/>
        <end position="275"/>
    </location>
</feature>
<evidence type="ECO:0000313" key="18">
    <source>
        <dbReference type="EMBL" id="ODV84010.1"/>
    </source>
</evidence>
<feature type="signal peptide" evidence="16">
    <location>
        <begin position="1"/>
        <end position="19"/>
    </location>
</feature>
<evidence type="ECO:0000256" key="6">
    <source>
        <dbReference type="ARBA" id="ARBA00022692"/>
    </source>
</evidence>
<evidence type="ECO:0000256" key="5">
    <source>
        <dbReference type="ARBA" id="ARBA00013776"/>
    </source>
</evidence>
<sequence length="275" mass="30789">MNLLLFTLTCTFLASLSIAIDLSDERLKNYPNIINLKGLHTIESNFKTPPSEKSISWYLNLYDSKDKSSKNEIKVTGCPLNSQICGLTEVKLPSSSKPILTELISFPSDLTFTFGEELNSSLVLKIPQITWGEKSLSAEIELICKTEGDDDSNYNFQFDESIDNLLKFKLESKNACKSSSSTPDDDKLKNPPNDQYDDSKGWGFFTWLFILFVLILASYIIGQAWINSNRIGGSHGFLEELIESILETFSKLPDFTREILGKFTGNGNRAGYSAV</sequence>
<keyword evidence="12 15" id="KW-0472">Membrane</keyword>
<dbReference type="InterPro" id="IPR018939">
    <property type="entry name" value="Autophagy-rel_prot_27"/>
</dbReference>
<keyword evidence="13" id="KW-1015">Disulfide bond</keyword>
<evidence type="ECO:0000259" key="17">
    <source>
        <dbReference type="PROSITE" id="PS51914"/>
    </source>
</evidence>
<reference evidence="19" key="1">
    <citation type="submission" date="2016-04" db="EMBL/GenBank/DDBJ databases">
        <title>Comparative genomics of biotechnologically important yeasts.</title>
        <authorList>
            <consortium name="DOE Joint Genome Institute"/>
            <person name="Riley R."/>
            <person name="Haridas S."/>
            <person name="Wolfe K.H."/>
            <person name="Lopes M.R."/>
            <person name="Hittinger C.T."/>
            <person name="Goker M."/>
            <person name="Salamov A."/>
            <person name="Wisecaver J."/>
            <person name="Long T.M."/>
            <person name="Aerts A.L."/>
            <person name="Barry K."/>
            <person name="Choi C."/>
            <person name="Clum A."/>
            <person name="Coughlan A.Y."/>
            <person name="Deshpande S."/>
            <person name="Douglass A.P."/>
            <person name="Hanson S.J."/>
            <person name="Klenk H.-P."/>
            <person name="Labutti K."/>
            <person name="Lapidus A."/>
            <person name="Lindquist E."/>
            <person name="Lipzen A."/>
            <person name="Meier-Kolthoff J.P."/>
            <person name="Ohm R.A."/>
            <person name="Otillar R.P."/>
            <person name="Pangilinan J."/>
            <person name="Peng Y."/>
            <person name="Rokas A."/>
            <person name="Rosa C.A."/>
            <person name="Scheuner C."/>
            <person name="Sibirny A.A."/>
            <person name="Slot J.C."/>
            <person name="Stielow J.B."/>
            <person name="Sun H."/>
            <person name="Kurtzman C.P."/>
            <person name="Blackwell M."/>
            <person name="Grigoriev I.V."/>
            <person name="Jeffries T.W."/>
        </authorList>
    </citation>
    <scope>NUCLEOTIDE SEQUENCE [LARGE SCALE GENOMIC DNA]</scope>
    <source>
        <strain evidence="19">NRRL YB-2248</strain>
    </source>
</reference>
<accession>A0A1E4SWY5</accession>
<evidence type="ECO:0000256" key="1">
    <source>
        <dbReference type="ARBA" id="ARBA00004304"/>
    </source>
</evidence>
<dbReference type="PROSITE" id="PS51914">
    <property type="entry name" value="MRH"/>
    <property type="match status" value="1"/>
</dbReference>
<keyword evidence="14" id="KW-0968">Cytoplasmic vesicle</keyword>
<dbReference type="Gene3D" id="2.70.130.10">
    <property type="entry name" value="Mannose-6-phosphate receptor binding domain"/>
    <property type="match status" value="1"/>
</dbReference>
<evidence type="ECO:0000256" key="13">
    <source>
        <dbReference type="ARBA" id="ARBA00023157"/>
    </source>
</evidence>
<evidence type="ECO:0000256" key="7">
    <source>
        <dbReference type="ARBA" id="ARBA00022729"/>
    </source>
</evidence>
<dbReference type="InterPro" id="IPR044865">
    <property type="entry name" value="MRH_dom"/>
</dbReference>
<evidence type="ECO:0000256" key="12">
    <source>
        <dbReference type="ARBA" id="ARBA00023136"/>
    </source>
</evidence>
<evidence type="ECO:0000256" key="4">
    <source>
        <dbReference type="ARBA" id="ARBA00005363"/>
    </source>
</evidence>
<keyword evidence="7 16" id="KW-0732">Signal</keyword>
<dbReference type="GO" id="GO:0030659">
    <property type="term" value="C:cytoplasmic vesicle membrane"/>
    <property type="evidence" value="ECO:0007669"/>
    <property type="project" value="UniProtKB-SubCell"/>
</dbReference>
<dbReference type="EMBL" id="KV453859">
    <property type="protein sequence ID" value="ODV84010.1"/>
    <property type="molecule type" value="Genomic_DNA"/>
</dbReference>
<name>A0A1E4SWY5_9ASCO</name>
<feature type="domain" description="MRH" evidence="17">
    <location>
        <begin position="8"/>
        <end position="178"/>
    </location>
</feature>
<dbReference type="InterPro" id="IPR009011">
    <property type="entry name" value="Man6P_isomerase_rcpt-bd_dom_sf"/>
</dbReference>
<evidence type="ECO:0000256" key="2">
    <source>
        <dbReference type="ARBA" id="ARBA00004358"/>
    </source>
</evidence>
<dbReference type="AlphaFoldDB" id="A0A1E4SWY5"/>
<evidence type="ECO:0000256" key="16">
    <source>
        <dbReference type="SAM" id="SignalP"/>
    </source>
</evidence>
<evidence type="ECO:0000256" key="15">
    <source>
        <dbReference type="SAM" id="Phobius"/>
    </source>
</evidence>
<evidence type="ECO:0000256" key="11">
    <source>
        <dbReference type="ARBA" id="ARBA00023128"/>
    </source>
</evidence>
<feature type="transmembrane region" description="Helical" evidence="15">
    <location>
        <begin position="201"/>
        <end position="221"/>
    </location>
</feature>
<proteinExistence type="inferred from homology"/>
<evidence type="ECO:0000256" key="9">
    <source>
        <dbReference type="ARBA" id="ARBA00023006"/>
    </source>
</evidence>
<comment type="subcellular location">
    <subcellularLocation>
        <location evidence="2">Cytoplasmic vesicle membrane</location>
        <topology evidence="2">Single-pass type I membrane protein</topology>
    </subcellularLocation>
    <subcellularLocation>
        <location evidence="3">Golgi apparatus membrane</location>
        <topology evidence="3">Single-pass type I membrane protein</topology>
    </subcellularLocation>
    <subcellularLocation>
        <location evidence="1">Mitochondrion membrane</location>
        <topology evidence="1">Single-pass membrane protein</topology>
    </subcellularLocation>
</comment>
<dbReference type="Pfam" id="PF09451">
    <property type="entry name" value="ATG27"/>
    <property type="match status" value="1"/>
</dbReference>
<dbReference type="Proteomes" id="UP000094801">
    <property type="component" value="Unassembled WGS sequence"/>
</dbReference>
<keyword evidence="10" id="KW-0333">Golgi apparatus</keyword>
<gene>
    <name evidence="18" type="ORF">CANARDRAFT_29463</name>
</gene>